<evidence type="ECO:0000256" key="1">
    <source>
        <dbReference type="ARBA" id="ARBA00023015"/>
    </source>
</evidence>
<dbReference type="HOGENOM" id="CLU_069356_12_4_11"/>
<organism evidence="6 7">
    <name type="scientific">Catenulispora acidiphila (strain DSM 44928 / JCM 14897 / NBRC 102108 / NRRL B-24433 / ID139908)</name>
    <dbReference type="NCBI Taxonomy" id="479433"/>
    <lineage>
        <taxon>Bacteria</taxon>
        <taxon>Bacillati</taxon>
        <taxon>Actinomycetota</taxon>
        <taxon>Actinomycetes</taxon>
        <taxon>Catenulisporales</taxon>
        <taxon>Catenulisporaceae</taxon>
        <taxon>Catenulispora</taxon>
    </lineage>
</organism>
<dbReference type="InterPro" id="IPR041490">
    <property type="entry name" value="KstR2_TetR_C"/>
</dbReference>
<accession>C7QIF8</accession>
<dbReference type="SUPFAM" id="SSF46689">
    <property type="entry name" value="Homeodomain-like"/>
    <property type="match status" value="1"/>
</dbReference>
<dbReference type="Gene3D" id="1.10.357.10">
    <property type="entry name" value="Tetracycline Repressor, domain 2"/>
    <property type="match status" value="1"/>
</dbReference>
<dbReference type="PANTHER" id="PTHR30055:SF234">
    <property type="entry name" value="HTH-TYPE TRANSCRIPTIONAL REGULATOR BETI"/>
    <property type="match status" value="1"/>
</dbReference>
<dbReference type="GO" id="GO:0000976">
    <property type="term" value="F:transcription cis-regulatory region binding"/>
    <property type="evidence" value="ECO:0007669"/>
    <property type="project" value="TreeGrafter"/>
</dbReference>
<dbReference type="AlphaFoldDB" id="C7QIF8"/>
<dbReference type="Pfam" id="PF00440">
    <property type="entry name" value="TetR_N"/>
    <property type="match status" value="1"/>
</dbReference>
<dbReference type="CDD" id="cd00093">
    <property type="entry name" value="HTH_XRE"/>
    <property type="match status" value="1"/>
</dbReference>
<dbReference type="SUPFAM" id="SSF48498">
    <property type="entry name" value="Tetracyclin repressor-like, C-terminal domain"/>
    <property type="match status" value="1"/>
</dbReference>
<keyword evidence="2 4" id="KW-0238">DNA-binding</keyword>
<evidence type="ECO:0000256" key="3">
    <source>
        <dbReference type="ARBA" id="ARBA00023163"/>
    </source>
</evidence>
<feature type="domain" description="HTH tetR-type" evidence="5">
    <location>
        <begin position="14"/>
        <end position="74"/>
    </location>
</feature>
<protein>
    <submittedName>
        <fullName evidence="6">Transcriptional regulator, TetR family</fullName>
    </submittedName>
</protein>
<dbReference type="InterPro" id="IPR001387">
    <property type="entry name" value="Cro/C1-type_HTH"/>
</dbReference>
<dbReference type="PRINTS" id="PR00455">
    <property type="entry name" value="HTHTETR"/>
</dbReference>
<dbReference type="PANTHER" id="PTHR30055">
    <property type="entry name" value="HTH-TYPE TRANSCRIPTIONAL REGULATOR RUTR"/>
    <property type="match status" value="1"/>
</dbReference>
<evidence type="ECO:0000259" key="5">
    <source>
        <dbReference type="PROSITE" id="PS50977"/>
    </source>
</evidence>
<proteinExistence type="predicted"/>
<feature type="DNA-binding region" description="H-T-H motif" evidence="4">
    <location>
        <begin position="37"/>
        <end position="56"/>
    </location>
</feature>
<keyword evidence="1" id="KW-0805">Transcription regulation</keyword>
<dbReference type="Proteomes" id="UP000000851">
    <property type="component" value="Chromosome"/>
</dbReference>
<keyword evidence="7" id="KW-1185">Reference proteome</keyword>
<dbReference type="KEGG" id="cai:Caci_6181"/>
<evidence type="ECO:0000256" key="2">
    <source>
        <dbReference type="ARBA" id="ARBA00023125"/>
    </source>
</evidence>
<dbReference type="GO" id="GO:0003700">
    <property type="term" value="F:DNA-binding transcription factor activity"/>
    <property type="evidence" value="ECO:0007669"/>
    <property type="project" value="TreeGrafter"/>
</dbReference>
<gene>
    <name evidence="6" type="ordered locus">Caci_6181</name>
</gene>
<dbReference type="OrthoDB" id="3190535at2"/>
<dbReference type="EMBL" id="CP001700">
    <property type="protein sequence ID" value="ACU75035.1"/>
    <property type="molecule type" value="Genomic_DNA"/>
</dbReference>
<dbReference type="Pfam" id="PF17932">
    <property type="entry name" value="TetR_C_24"/>
    <property type="match status" value="1"/>
</dbReference>
<dbReference type="InterPro" id="IPR009057">
    <property type="entry name" value="Homeodomain-like_sf"/>
</dbReference>
<dbReference type="STRING" id="479433.Caci_6181"/>
<evidence type="ECO:0000313" key="7">
    <source>
        <dbReference type="Proteomes" id="UP000000851"/>
    </source>
</evidence>
<dbReference type="InterPro" id="IPR001647">
    <property type="entry name" value="HTH_TetR"/>
</dbReference>
<evidence type="ECO:0000313" key="6">
    <source>
        <dbReference type="EMBL" id="ACU75035.1"/>
    </source>
</evidence>
<keyword evidence="3" id="KW-0804">Transcription</keyword>
<evidence type="ECO:0000256" key="4">
    <source>
        <dbReference type="PROSITE-ProRule" id="PRU00335"/>
    </source>
</evidence>
<sequence length="202" mass="22321">MNTSRTSAASRRITYTPDSLLEVAVAVFNERGYDGTSMEDLARAAGITKSSIYHHVKGKEELLTRGVNRALDALNASLDTLEALPDAGELDRVEQAVFRAVQILVDELPYVTLLLRVRGNTETERAAQARRREIDQRLAGFVERAAAAGALRTDLDPRLASRLVFGMVNSVVEWYRPGPARWSADDVASAVTHLVFDGLRRR</sequence>
<name>C7QIF8_CATAD</name>
<dbReference type="InterPro" id="IPR050109">
    <property type="entry name" value="HTH-type_TetR-like_transc_reg"/>
</dbReference>
<dbReference type="eggNOG" id="COG1309">
    <property type="taxonomic scope" value="Bacteria"/>
</dbReference>
<dbReference type="PROSITE" id="PS50977">
    <property type="entry name" value="HTH_TETR_2"/>
    <property type="match status" value="1"/>
</dbReference>
<dbReference type="InParanoid" id="C7QIF8"/>
<dbReference type="RefSeq" id="WP_015794764.1">
    <property type="nucleotide sequence ID" value="NC_013131.1"/>
</dbReference>
<dbReference type="InterPro" id="IPR036271">
    <property type="entry name" value="Tet_transcr_reg_TetR-rel_C_sf"/>
</dbReference>
<dbReference type="Gene3D" id="1.10.10.60">
    <property type="entry name" value="Homeodomain-like"/>
    <property type="match status" value="1"/>
</dbReference>
<reference evidence="6 7" key="1">
    <citation type="journal article" date="2009" name="Stand. Genomic Sci.">
        <title>Complete genome sequence of Catenulispora acidiphila type strain (ID 139908).</title>
        <authorList>
            <person name="Copeland A."/>
            <person name="Lapidus A."/>
            <person name="Glavina Del Rio T."/>
            <person name="Nolan M."/>
            <person name="Lucas S."/>
            <person name="Chen F."/>
            <person name="Tice H."/>
            <person name="Cheng J.F."/>
            <person name="Bruce D."/>
            <person name="Goodwin L."/>
            <person name="Pitluck S."/>
            <person name="Mikhailova N."/>
            <person name="Pati A."/>
            <person name="Ivanova N."/>
            <person name="Mavromatis K."/>
            <person name="Chen A."/>
            <person name="Palaniappan K."/>
            <person name="Chain P."/>
            <person name="Land M."/>
            <person name="Hauser L."/>
            <person name="Chang Y.J."/>
            <person name="Jeffries C.D."/>
            <person name="Chertkov O."/>
            <person name="Brettin T."/>
            <person name="Detter J.C."/>
            <person name="Han C."/>
            <person name="Ali Z."/>
            <person name="Tindall B.J."/>
            <person name="Goker M."/>
            <person name="Bristow J."/>
            <person name="Eisen J.A."/>
            <person name="Markowitz V."/>
            <person name="Hugenholtz P."/>
            <person name="Kyrpides N.C."/>
            <person name="Klenk H.P."/>
        </authorList>
    </citation>
    <scope>NUCLEOTIDE SEQUENCE [LARGE SCALE GENOMIC DNA]</scope>
    <source>
        <strain evidence="7">DSM 44928 / JCM 14897 / NBRC 102108 / NRRL B-24433 / ID139908</strain>
    </source>
</reference>